<name>A0A4V2NKZ9_9GAMM</name>
<dbReference type="PANTHER" id="PTHR34203">
    <property type="entry name" value="METHYLTRANSFERASE, FKBM FAMILY PROTEIN"/>
    <property type="match status" value="1"/>
</dbReference>
<accession>A0A4V2NKZ9</accession>
<dbReference type="GO" id="GO:0032259">
    <property type="term" value="P:methylation"/>
    <property type="evidence" value="ECO:0007669"/>
    <property type="project" value="UniProtKB-KW"/>
</dbReference>
<evidence type="ECO:0000259" key="1">
    <source>
        <dbReference type="Pfam" id="PF05050"/>
    </source>
</evidence>
<proteinExistence type="predicted"/>
<dbReference type="PANTHER" id="PTHR34203:SF15">
    <property type="entry name" value="SLL1173 PROTEIN"/>
    <property type="match status" value="1"/>
</dbReference>
<dbReference type="InterPro" id="IPR006342">
    <property type="entry name" value="FkbM_mtfrase"/>
</dbReference>
<comment type="caution">
    <text evidence="2">The sequence shown here is derived from an EMBL/GenBank/DDBJ whole genome shotgun (WGS) entry which is preliminary data.</text>
</comment>
<feature type="domain" description="Methyltransferase FkbM" evidence="1">
    <location>
        <begin position="159"/>
        <end position="314"/>
    </location>
</feature>
<dbReference type="InterPro" id="IPR052514">
    <property type="entry name" value="SAM-dependent_MTase"/>
</dbReference>
<dbReference type="AlphaFoldDB" id="A0A4V2NKZ9"/>
<evidence type="ECO:0000313" key="2">
    <source>
        <dbReference type="EMBL" id="TCI06828.1"/>
    </source>
</evidence>
<dbReference type="InterPro" id="IPR029063">
    <property type="entry name" value="SAM-dependent_MTases_sf"/>
</dbReference>
<sequence length="343" mass="38170">MPTTSWFRSPHPLMEGPMNAAFDASNDQRKRLMSNLQTLLNAYAPIHPSGPTSVVDALFAYRLFLGRMPALGGELEALFDAHDVPFRQFINGILDSAEFSRSGGFFPSGHTWMAELERFRFWFRTSDRDMGVKMGMGVYEPKAVEVMMAHIKPGDVCLDIGAQTGFFTMHMASLTGSTGRVHALEPMSDSFDILTKNIRENRFDGIVSASKMACSAENAIRSFAQHSGMMIATDEPEGVTMIPCVRADDVTKDRVAFVKLDVEGHEPAVLLGMPRILERDRPVILTEVNEYWLNQANSSGQSYLSRLARYGYELKDIDNNEVVNVDQVTFQPASVMNILATPL</sequence>
<keyword evidence="3" id="KW-1185">Reference proteome</keyword>
<keyword evidence="2" id="KW-0808">Transferase</keyword>
<dbReference type="Pfam" id="PF05050">
    <property type="entry name" value="Methyltransf_21"/>
    <property type="match status" value="1"/>
</dbReference>
<dbReference type="NCBIfam" id="TIGR01444">
    <property type="entry name" value="fkbM_fam"/>
    <property type="match status" value="1"/>
</dbReference>
<dbReference type="EMBL" id="SJTG01000005">
    <property type="protein sequence ID" value="TCI06828.1"/>
    <property type="molecule type" value="Genomic_DNA"/>
</dbReference>
<dbReference type="SUPFAM" id="SSF53335">
    <property type="entry name" value="S-adenosyl-L-methionine-dependent methyltransferases"/>
    <property type="match status" value="1"/>
</dbReference>
<dbReference type="GO" id="GO:0008168">
    <property type="term" value="F:methyltransferase activity"/>
    <property type="evidence" value="ECO:0007669"/>
    <property type="project" value="UniProtKB-KW"/>
</dbReference>
<gene>
    <name evidence="2" type="ORF">EZM97_29805</name>
</gene>
<keyword evidence="2" id="KW-0489">Methyltransferase</keyword>
<reference evidence="2 3" key="1">
    <citation type="submission" date="2019-02" db="EMBL/GenBank/DDBJ databases">
        <title>Dyella amyloliquefaciens sp. nov., isolated from forest soil.</title>
        <authorList>
            <person name="Gao Z.-H."/>
            <person name="Qiu L.-H."/>
        </authorList>
    </citation>
    <scope>NUCLEOTIDE SEQUENCE [LARGE SCALE GENOMIC DNA]</scope>
    <source>
        <strain evidence="2 3">KACC 12747</strain>
    </source>
</reference>
<evidence type="ECO:0000313" key="3">
    <source>
        <dbReference type="Proteomes" id="UP000291822"/>
    </source>
</evidence>
<protein>
    <submittedName>
        <fullName evidence="2">FkbM family methyltransferase</fullName>
    </submittedName>
</protein>
<dbReference type="Proteomes" id="UP000291822">
    <property type="component" value="Unassembled WGS sequence"/>
</dbReference>
<dbReference type="Gene3D" id="3.40.50.150">
    <property type="entry name" value="Vaccinia Virus protein VP39"/>
    <property type="match status" value="1"/>
</dbReference>
<organism evidence="2 3">
    <name type="scientific">Dyella soli</name>
    <dbReference type="NCBI Taxonomy" id="522319"/>
    <lineage>
        <taxon>Bacteria</taxon>
        <taxon>Pseudomonadati</taxon>
        <taxon>Pseudomonadota</taxon>
        <taxon>Gammaproteobacteria</taxon>
        <taxon>Lysobacterales</taxon>
        <taxon>Rhodanobacteraceae</taxon>
        <taxon>Dyella</taxon>
    </lineage>
</organism>